<sequence>MRQVTDKIIVYTSDDPKGCHVFIDSKGHTENFRFDNERGYRDVEHDETSYYVCLEPTDEPEATAKSLHYTLFRLMEKYPHAEVITEKD</sequence>
<reference evidence="1 2" key="1">
    <citation type="submission" date="2016-09" db="EMBL/GenBank/DDBJ databases">
        <title>Genomic Taxonomy of the Vibrionaceae.</title>
        <authorList>
            <person name="Gonzalez-Castillo A."/>
            <person name="Gomez-Gil B."/>
            <person name="Enciso-Ibarra K."/>
        </authorList>
    </citation>
    <scope>NUCLEOTIDE SEQUENCE [LARGE SCALE GENOMIC DNA]</scope>
    <source>
        <strain evidence="1 2">CAIM 1902</strain>
    </source>
</reference>
<evidence type="ECO:0000313" key="1">
    <source>
        <dbReference type="EMBL" id="OLQ91683.1"/>
    </source>
</evidence>
<gene>
    <name evidence="1" type="ORF">BIY20_09780</name>
</gene>
<dbReference type="RefSeq" id="WP_075715057.1">
    <property type="nucleotide sequence ID" value="NZ_AP019656.1"/>
</dbReference>
<proteinExistence type="predicted"/>
<dbReference type="SUPFAM" id="SSF55846">
    <property type="entry name" value="N-acetylmuramoyl-L-alanine amidase-like"/>
    <property type="match status" value="1"/>
</dbReference>
<dbReference type="EMBL" id="MJMH01000172">
    <property type="protein sequence ID" value="OLQ91683.1"/>
    <property type="molecule type" value="Genomic_DNA"/>
</dbReference>
<keyword evidence="2" id="KW-1185">Reference proteome</keyword>
<accession>A0ABX3FFX1</accession>
<organism evidence="1 2">
    <name type="scientific">Vibrio panuliri</name>
    <dbReference type="NCBI Taxonomy" id="1381081"/>
    <lineage>
        <taxon>Bacteria</taxon>
        <taxon>Pseudomonadati</taxon>
        <taxon>Pseudomonadota</taxon>
        <taxon>Gammaproteobacteria</taxon>
        <taxon>Vibrionales</taxon>
        <taxon>Vibrionaceae</taxon>
        <taxon>Vibrio</taxon>
    </lineage>
</organism>
<dbReference type="InterPro" id="IPR036505">
    <property type="entry name" value="Amidase/PGRP_sf"/>
</dbReference>
<dbReference type="Proteomes" id="UP000186039">
    <property type="component" value="Unassembled WGS sequence"/>
</dbReference>
<protein>
    <submittedName>
        <fullName evidence="1">Uncharacterized protein</fullName>
    </submittedName>
</protein>
<evidence type="ECO:0000313" key="2">
    <source>
        <dbReference type="Proteomes" id="UP000186039"/>
    </source>
</evidence>
<name>A0ABX3FFX1_9VIBR</name>
<comment type="caution">
    <text evidence="1">The sequence shown here is derived from an EMBL/GenBank/DDBJ whole genome shotgun (WGS) entry which is preliminary data.</text>
</comment>